<keyword evidence="2" id="KW-0472">Membrane</keyword>
<dbReference type="EMBL" id="JAHDYS010000014">
    <property type="protein sequence ID" value="MBT1072878.1"/>
    <property type="molecule type" value="Genomic_DNA"/>
</dbReference>
<reference evidence="3 4" key="1">
    <citation type="submission" date="2021-05" db="EMBL/GenBank/DDBJ databases">
        <title>The draft genome of Geobacter chapellei DSM 13688.</title>
        <authorList>
            <person name="Xu Z."/>
            <person name="Masuda Y."/>
            <person name="Itoh H."/>
            <person name="Senoo K."/>
        </authorList>
    </citation>
    <scope>NUCLEOTIDE SEQUENCE [LARGE SCALE GENOMIC DNA]</scope>
    <source>
        <strain evidence="3 4">DSM 13688</strain>
    </source>
</reference>
<keyword evidence="2" id="KW-1133">Transmembrane helix</keyword>
<accession>A0ABS5UB61</accession>
<organism evidence="3 4">
    <name type="scientific">Pelotalea chapellei</name>
    <dbReference type="NCBI Taxonomy" id="44671"/>
    <lineage>
        <taxon>Bacteria</taxon>
        <taxon>Pseudomonadati</taxon>
        <taxon>Thermodesulfobacteriota</taxon>
        <taxon>Desulfuromonadia</taxon>
        <taxon>Geobacterales</taxon>
        <taxon>Geobacteraceae</taxon>
        <taxon>Pelotalea</taxon>
    </lineage>
</organism>
<keyword evidence="4" id="KW-1185">Reference proteome</keyword>
<protein>
    <submittedName>
        <fullName evidence="3">DUF3618 domain-containing protein</fullName>
    </submittedName>
</protein>
<feature type="compositionally biased region" description="Polar residues" evidence="1">
    <location>
        <begin position="143"/>
        <end position="161"/>
    </location>
</feature>
<feature type="region of interest" description="Disordered" evidence="1">
    <location>
        <begin position="128"/>
        <end position="161"/>
    </location>
</feature>
<gene>
    <name evidence="3" type="ORF">KJB30_13865</name>
</gene>
<evidence type="ECO:0000256" key="1">
    <source>
        <dbReference type="SAM" id="MobiDB-lite"/>
    </source>
</evidence>
<evidence type="ECO:0000256" key="2">
    <source>
        <dbReference type="SAM" id="Phobius"/>
    </source>
</evidence>
<evidence type="ECO:0000313" key="4">
    <source>
        <dbReference type="Proteomes" id="UP000784128"/>
    </source>
</evidence>
<sequence>MAERDDMNVKNNTHRSAEEIRQDIIAEREVLADTVDQIGDLIHQKLEWRGYIRRSPYLALGAAAGAGFLVSGMYKQRTPPLQKLLDAAAGSVAKTGNQGVVKMAMLALASKMATRWLQNAVTEGVLNEPGLVESPQPRAKVSEYNTPSSFSPGTLGSHQPL</sequence>
<dbReference type="Proteomes" id="UP000784128">
    <property type="component" value="Unassembled WGS sequence"/>
</dbReference>
<dbReference type="RefSeq" id="WP_214300342.1">
    <property type="nucleotide sequence ID" value="NZ_JAHDYS010000014.1"/>
</dbReference>
<proteinExistence type="predicted"/>
<feature type="transmembrane region" description="Helical" evidence="2">
    <location>
        <begin position="57"/>
        <end position="74"/>
    </location>
</feature>
<keyword evidence="2" id="KW-0812">Transmembrane</keyword>
<name>A0ABS5UB61_9BACT</name>
<comment type="caution">
    <text evidence="3">The sequence shown here is derived from an EMBL/GenBank/DDBJ whole genome shotgun (WGS) entry which is preliminary data.</text>
</comment>
<evidence type="ECO:0000313" key="3">
    <source>
        <dbReference type="EMBL" id="MBT1072878.1"/>
    </source>
</evidence>